<feature type="region of interest" description="Disordered" evidence="1">
    <location>
        <begin position="38"/>
        <end position="57"/>
    </location>
</feature>
<dbReference type="EMBL" id="KI980683">
    <property type="protein sequence ID" value="EXK23630.1"/>
    <property type="molecule type" value="Genomic_DNA"/>
</dbReference>
<sequence>EWSEFLQSPSISISSLVRNKNARRAFEIILPVRKEHTQVSSSTFSYPQGQRDAAPDH</sequence>
<feature type="non-terminal residue" evidence="2">
    <location>
        <position position="1"/>
    </location>
</feature>
<evidence type="ECO:0000256" key="1">
    <source>
        <dbReference type="SAM" id="MobiDB-lite"/>
    </source>
</evidence>
<reference evidence="2" key="2">
    <citation type="submission" date="2014-02" db="EMBL/GenBank/DDBJ databases">
        <title>Annotation of the Genome Sequence of Fusarium oxysporum f. sp. melonis 26406.</title>
        <authorList>
            <consortium name="The Broad Institute Genomics Platform"/>
            <person name="Ma L.-J."/>
            <person name="Corby-Kistler H."/>
            <person name="Broz K."/>
            <person name="Gale L.R."/>
            <person name="Jonkers W."/>
            <person name="O'Donnell K."/>
            <person name="Ploetz R."/>
            <person name="Steinberg C."/>
            <person name="Schwartz D.C."/>
            <person name="VanEtten H."/>
            <person name="Zhou S."/>
            <person name="Young S.K."/>
            <person name="Zeng Q."/>
            <person name="Gargeya S."/>
            <person name="Fitzgerald M."/>
            <person name="Abouelleil A."/>
            <person name="Alvarado L."/>
            <person name="Chapman S.B."/>
            <person name="Gainer-Dewar J."/>
            <person name="Goldberg J."/>
            <person name="Griggs A."/>
            <person name="Gujja S."/>
            <person name="Hansen M."/>
            <person name="Howarth C."/>
            <person name="Imamovic A."/>
            <person name="Ireland A."/>
            <person name="Larimer J."/>
            <person name="McCowan C."/>
            <person name="Murphy C."/>
            <person name="Pearson M."/>
            <person name="Poon T.W."/>
            <person name="Priest M."/>
            <person name="Roberts A."/>
            <person name="Saif S."/>
            <person name="Shea T."/>
            <person name="Sykes S."/>
            <person name="Wortman J."/>
            <person name="Nusbaum C."/>
            <person name="Birren B."/>
        </authorList>
    </citation>
    <scope>NUCLEOTIDE SEQUENCE</scope>
    <source>
        <strain evidence="2">26406</strain>
    </source>
</reference>
<dbReference type="AlphaFoldDB" id="W9YWU1"/>
<dbReference type="Proteomes" id="UP000030703">
    <property type="component" value="Unassembled WGS sequence"/>
</dbReference>
<dbReference type="VEuPathDB" id="FungiDB:FOMG_19609"/>
<protein>
    <submittedName>
        <fullName evidence="2">Uncharacterized protein</fullName>
    </submittedName>
</protein>
<evidence type="ECO:0000313" key="2">
    <source>
        <dbReference type="EMBL" id="EXK23630.1"/>
    </source>
</evidence>
<proteinExistence type="predicted"/>
<name>W9YWU1_FUSOX</name>
<accession>W9YWU1</accession>
<organism evidence="2">
    <name type="scientific">Fusarium oxysporum f. sp. melonis 26406</name>
    <dbReference type="NCBI Taxonomy" id="1089452"/>
    <lineage>
        <taxon>Eukaryota</taxon>
        <taxon>Fungi</taxon>
        <taxon>Dikarya</taxon>
        <taxon>Ascomycota</taxon>
        <taxon>Pezizomycotina</taxon>
        <taxon>Sordariomycetes</taxon>
        <taxon>Hypocreomycetidae</taxon>
        <taxon>Hypocreales</taxon>
        <taxon>Nectriaceae</taxon>
        <taxon>Fusarium</taxon>
        <taxon>Fusarium oxysporum species complex</taxon>
    </lineage>
</organism>
<reference evidence="2" key="1">
    <citation type="submission" date="2012-04" db="EMBL/GenBank/DDBJ databases">
        <title>The Genome Sequence of Fusarium oxysporum melonis.</title>
        <authorList>
            <consortium name="The Broad Institute Genome Sequencing Platform"/>
            <person name="Ma L.-J."/>
            <person name="Gale L.R."/>
            <person name="Schwartz D.C."/>
            <person name="Zhou S."/>
            <person name="Corby-Kistler H."/>
            <person name="Young S.K."/>
            <person name="Zeng Q."/>
            <person name="Gargeya S."/>
            <person name="Fitzgerald M."/>
            <person name="Haas B."/>
            <person name="Abouelleil A."/>
            <person name="Alvarado L."/>
            <person name="Arachchi H.M."/>
            <person name="Berlin A."/>
            <person name="Brown A."/>
            <person name="Chapman S.B."/>
            <person name="Chen Z."/>
            <person name="Dunbar C."/>
            <person name="Freedman E."/>
            <person name="Gearin G."/>
            <person name="Goldberg J."/>
            <person name="Griggs A."/>
            <person name="Gujja S."/>
            <person name="Heiman D."/>
            <person name="Howarth C."/>
            <person name="Larson L."/>
            <person name="Lui A."/>
            <person name="MacDonald P.J.P."/>
            <person name="Montmayeur A."/>
            <person name="Murphy C."/>
            <person name="Neiman D."/>
            <person name="Pearson M."/>
            <person name="Priest M."/>
            <person name="Roberts A."/>
            <person name="Saif S."/>
            <person name="Shea T."/>
            <person name="Shenoy N."/>
            <person name="Sisk P."/>
            <person name="Stolte C."/>
            <person name="Sykes S."/>
            <person name="Wortman J."/>
            <person name="Nusbaum C."/>
            <person name="Birren B."/>
        </authorList>
    </citation>
    <scope>NUCLEOTIDE SEQUENCE</scope>
    <source>
        <strain evidence="2">26406</strain>
    </source>
</reference>
<gene>
    <name evidence="2" type="ORF">FOMG_19609</name>
</gene>
<feature type="compositionally biased region" description="Polar residues" evidence="1">
    <location>
        <begin position="38"/>
        <end position="48"/>
    </location>
</feature>
<dbReference type="HOGENOM" id="CLU_3001970_0_0_1"/>